<dbReference type="Proteomes" id="UP000268684">
    <property type="component" value="Chromosome I"/>
</dbReference>
<reference evidence="3 4" key="1">
    <citation type="submission" date="2017-11" db="EMBL/GenBank/DDBJ databases">
        <authorList>
            <person name="Seth-Smith MB H."/>
        </authorList>
    </citation>
    <scope>NUCLEOTIDE SEQUENCE [LARGE SCALE GENOMIC DNA]</scope>
    <source>
        <strain evidence="3">E</strain>
    </source>
</reference>
<gene>
    <name evidence="2" type="ORF">BSTAB16_0770</name>
    <name evidence="3" type="ORF">BSTAB16_3558</name>
</gene>
<dbReference type="EMBL" id="LR025743">
    <property type="protein sequence ID" value="VBB13373.1"/>
    <property type="molecule type" value="Genomic_DNA"/>
</dbReference>
<feature type="transmembrane region" description="Helical" evidence="1">
    <location>
        <begin position="12"/>
        <end position="30"/>
    </location>
</feature>
<accession>A0AAJ5NDI2</accession>
<keyword evidence="4" id="KW-1185">Reference proteome</keyword>
<name>A0AAJ5NDI2_9BURK</name>
<keyword evidence="1" id="KW-0812">Transmembrane</keyword>
<sequence>MKRLIRNVFELVSLWAVLGVILFLIVWLVLPQLFEASAARGVWGA</sequence>
<keyword evidence="1" id="KW-0472">Membrane</keyword>
<evidence type="ECO:0000313" key="3">
    <source>
        <dbReference type="EMBL" id="VBB13373.1"/>
    </source>
</evidence>
<evidence type="ECO:0000256" key="1">
    <source>
        <dbReference type="SAM" id="Phobius"/>
    </source>
</evidence>
<dbReference type="EMBL" id="LR025742">
    <property type="protein sequence ID" value="VBB10663.1"/>
    <property type="molecule type" value="Genomic_DNA"/>
</dbReference>
<dbReference type="AlphaFoldDB" id="A0AAJ5NDI2"/>
<organism evidence="3 4">
    <name type="scientific">Burkholderia stabilis</name>
    <dbReference type="NCBI Taxonomy" id="95485"/>
    <lineage>
        <taxon>Bacteria</taxon>
        <taxon>Pseudomonadati</taxon>
        <taxon>Pseudomonadota</taxon>
        <taxon>Betaproteobacteria</taxon>
        <taxon>Burkholderiales</taxon>
        <taxon>Burkholderiaceae</taxon>
        <taxon>Burkholderia</taxon>
        <taxon>Burkholderia cepacia complex</taxon>
    </lineage>
</organism>
<keyword evidence="1" id="KW-1133">Transmembrane helix</keyword>
<protein>
    <submittedName>
        <fullName evidence="3">Uncharacterized protein</fullName>
    </submittedName>
</protein>
<evidence type="ECO:0000313" key="4">
    <source>
        <dbReference type="Proteomes" id="UP000268684"/>
    </source>
</evidence>
<dbReference type="Proteomes" id="UP000268684">
    <property type="component" value="Chromosome II"/>
</dbReference>
<proteinExistence type="predicted"/>
<dbReference type="GeneID" id="71060081"/>
<evidence type="ECO:0000313" key="2">
    <source>
        <dbReference type="EMBL" id="VBB10663.1"/>
    </source>
</evidence>
<dbReference type="RefSeq" id="WP_163012809.1">
    <property type="nucleotide sequence ID" value="NZ_LR025742.1"/>
</dbReference>